<evidence type="ECO:0000259" key="8">
    <source>
        <dbReference type="PROSITE" id="PS50048"/>
    </source>
</evidence>
<name>C4R9D1_KOMPG</name>
<dbReference type="SUPFAM" id="SSF57701">
    <property type="entry name" value="Zn2/Cys6 DNA-binding domain"/>
    <property type="match status" value="1"/>
</dbReference>
<keyword evidence="3" id="KW-0805">Transcription regulation</keyword>
<dbReference type="InParanoid" id="C4R9D1"/>
<dbReference type="GO" id="GO:0005634">
    <property type="term" value="C:nucleus"/>
    <property type="evidence" value="ECO:0007669"/>
    <property type="project" value="UniProtKB-SubCell"/>
</dbReference>
<evidence type="ECO:0000313" key="9">
    <source>
        <dbReference type="EMBL" id="CAY67026.1"/>
    </source>
</evidence>
<keyword evidence="4" id="KW-0238">DNA-binding</keyword>
<dbReference type="CDD" id="cd00067">
    <property type="entry name" value="GAL4"/>
    <property type="match status" value="1"/>
</dbReference>
<dbReference type="SMART" id="SM00066">
    <property type="entry name" value="GAL4"/>
    <property type="match status" value="1"/>
</dbReference>
<dbReference type="FunCoup" id="C4R9D1">
    <property type="interactions" value="91"/>
</dbReference>
<evidence type="ECO:0000256" key="6">
    <source>
        <dbReference type="ARBA" id="ARBA00023242"/>
    </source>
</evidence>
<dbReference type="CDD" id="cd12148">
    <property type="entry name" value="fungal_TF_MHR"/>
    <property type="match status" value="1"/>
</dbReference>
<evidence type="ECO:0000256" key="2">
    <source>
        <dbReference type="ARBA" id="ARBA00022723"/>
    </source>
</evidence>
<dbReference type="GO" id="GO:0008270">
    <property type="term" value="F:zinc ion binding"/>
    <property type="evidence" value="ECO:0007669"/>
    <property type="project" value="InterPro"/>
</dbReference>
<organism evidence="9">
    <name type="scientific">Komagataella phaffii (strain GS115 / ATCC 20864)</name>
    <name type="common">Yeast</name>
    <name type="synonym">Pichia pastoris</name>
    <dbReference type="NCBI Taxonomy" id="644223"/>
    <lineage>
        <taxon>Eukaryota</taxon>
        <taxon>Fungi</taxon>
        <taxon>Dikarya</taxon>
        <taxon>Ascomycota</taxon>
        <taxon>Saccharomycotina</taxon>
        <taxon>Pichiomycetes</taxon>
        <taxon>Pichiales</taxon>
        <taxon>Pichiaceae</taxon>
        <taxon>Komagataella</taxon>
    </lineage>
</organism>
<dbReference type="Pfam" id="PF04082">
    <property type="entry name" value="Fungal_trans"/>
    <property type="match status" value="1"/>
</dbReference>
<evidence type="ECO:0000256" key="7">
    <source>
        <dbReference type="SAM" id="MobiDB-lite"/>
    </source>
</evidence>
<accession>C4R9D1</accession>
<gene>
    <name evidence="9" type="ordered locus">PAS_c034_0007</name>
</gene>
<keyword evidence="6" id="KW-0539">Nucleus</keyword>
<reference evidence="9" key="1">
    <citation type="journal article" date="2009" name="Nat. Biotechnol.">
        <title>Genome sequence of the recombinant protein production host Pichia pastoris.</title>
        <authorList>
            <person name="De Schutter K."/>
            <person name="Lin Y.C."/>
            <person name="Tiels P."/>
            <person name="Van Hecke A."/>
            <person name="Glinka S."/>
            <person name="Weber-Lehmann J."/>
            <person name="Rouze P."/>
            <person name="Van de Peer Y."/>
            <person name="Callewaert N."/>
        </authorList>
    </citation>
    <scope>NUCLEOTIDE SEQUENCE [LARGE SCALE GENOMIC DNA]</scope>
    <source>
        <strain evidence="9">GS115</strain>
    </source>
</reference>
<comment type="subcellular location">
    <subcellularLocation>
        <location evidence="1">Nucleus</location>
    </subcellularLocation>
</comment>
<keyword evidence="2" id="KW-0479">Metal-binding</keyword>
<keyword evidence="5" id="KW-0804">Transcription</keyword>
<evidence type="ECO:0000256" key="4">
    <source>
        <dbReference type="ARBA" id="ARBA00023125"/>
    </source>
</evidence>
<evidence type="ECO:0000256" key="5">
    <source>
        <dbReference type="ARBA" id="ARBA00023163"/>
    </source>
</evidence>
<protein>
    <submittedName>
        <fullName evidence="9">Transcriptional regulatory protein</fullName>
    </submittedName>
</protein>
<dbReference type="InterPro" id="IPR051711">
    <property type="entry name" value="Stress_Response_Reg"/>
</dbReference>
<sequence length="671" mass="77240">MTPKPSLVPPLDDSDKGATGSIGSSTRKHKIDKGRSTDTSLPVDGQTSSIPNRSRTKRACSRCKRRKIKCDGGSPCSNCSKHTQPCDYNLWLPRDSVDNRGFRSGLVSLEQKKPSREEYIKYLENRIMELQSSTHTCAGVNHLEKANCDQMFLKNHYQYSQNRYGVVTRYHSILANKFAESVHAILTAQESEDLAVPRVQYYGWNMSVGHYLKQRTLPPFDPLIDTVRDFCLCSWLIDFFLDRINPLFSFIHPKVFRNQYDNYMLIVSKEVPSESTRLFTSILYLIFAISIRFSEAHPEIPIDIKAKINPRLEEKLFDSAHEVISKLSFEWQSVELIQSWVLVTLYLRATHRQNSSFGSLGTAIRMCKGMSLNLNIVVEAPLKQYESGKDFEIHDSTVSLELPPLVTSSADDWLEHPALAMIHLAKIAGQIQYHNLKTADMRKEFLCNINDQLQNWRNWCDENLQRCDYDSLLVDQIYLTYHDIVLSLYNKMLLKLLDCELESDGSIAEHLLFIPWWLNLSLLFNVAIIDVILINAGLYHEKCTSDFQKAMNFLTQLKDKAGMAEECIWTLKMVNHLCVLRFVKSLKSLTDIGIDHGPNNVNKARFLQFEKVEERIHKHTDEMELEVFKGPHIMGTDTAETEELYYKDGIPNLNDDLIASLTWFDQWVNES</sequence>
<dbReference type="PANTHER" id="PTHR47540">
    <property type="entry name" value="THIAMINE REPRESSIBLE GENES REGULATORY PROTEIN THI5"/>
    <property type="match status" value="1"/>
</dbReference>
<proteinExistence type="predicted"/>
<dbReference type="GO" id="GO:0045944">
    <property type="term" value="P:positive regulation of transcription by RNA polymerase II"/>
    <property type="evidence" value="ECO:0007669"/>
    <property type="project" value="TreeGrafter"/>
</dbReference>
<dbReference type="InterPro" id="IPR036864">
    <property type="entry name" value="Zn2-C6_fun-type_DNA-bd_sf"/>
</dbReference>
<dbReference type="Gene3D" id="4.10.240.10">
    <property type="entry name" value="Zn(2)-C6 fungal-type DNA-binding domain"/>
    <property type="match status" value="1"/>
</dbReference>
<feature type="region of interest" description="Disordered" evidence="7">
    <location>
        <begin position="1"/>
        <end position="56"/>
    </location>
</feature>
<dbReference type="PANTHER" id="PTHR47540:SF2">
    <property type="entry name" value="ZN(II)2CYS6 TRANSCRIPTION FACTOR (EUROFUNG)"/>
    <property type="match status" value="1"/>
</dbReference>
<feature type="compositionally biased region" description="Polar residues" evidence="7">
    <location>
        <begin position="37"/>
        <end position="53"/>
    </location>
</feature>
<dbReference type="PROSITE" id="PS00463">
    <property type="entry name" value="ZN2_CY6_FUNGAL_1"/>
    <property type="match status" value="1"/>
</dbReference>
<dbReference type="PROSITE" id="PS50048">
    <property type="entry name" value="ZN2_CY6_FUNGAL_2"/>
    <property type="match status" value="1"/>
</dbReference>
<evidence type="ECO:0000256" key="1">
    <source>
        <dbReference type="ARBA" id="ARBA00004123"/>
    </source>
</evidence>
<dbReference type="EMBL" id="FN392323">
    <property type="protein sequence ID" value="CAY67026.1"/>
    <property type="molecule type" value="Genomic_DNA"/>
</dbReference>
<dbReference type="InterPro" id="IPR007219">
    <property type="entry name" value="XnlR_reg_dom"/>
</dbReference>
<dbReference type="InterPro" id="IPR001138">
    <property type="entry name" value="Zn2Cys6_DnaBD"/>
</dbReference>
<dbReference type="Pfam" id="PF00172">
    <property type="entry name" value="Zn_clus"/>
    <property type="match status" value="1"/>
</dbReference>
<dbReference type="GO" id="GO:0006351">
    <property type="term" value="P:DNA-templated transcription"/>
    <property type="evidence" value="ECO:0007669"/>
    <property type="project" value="InterPro"/>
</dbReference>
<dbReference type="GO" id="GO:0043565">
    <property type="term" value="F:sequence-specific DNA binding"/>
    <property type="evidence" value="ECO:0007669"/>
    <property type="project" value="TreeGrafter"/>
</dbReference>
<dbReference type="GO" id="GO:0000981">
    <property type="term" value="F:DNA-binding transcription factor activity, RNA polymerase II-specific"/>
    <property type="evidence" value="ECO:0007669"/>
    <property type="project" value="InterPro"/>
</dbReference>
<evidence type="ECO:0000256" key="3">
    <source>
        <dbReference type="ARBA" id="ARBA00023015"/>
    </source>
</evidence>
<dbReference type="AlphaFoldDB" id="C4R9D1"/>
<feature type="domain" description="Zn(2)-C6 fungal-type" evidence="8">
    <location>
        <begin position="59"/>
        <end position="88"/>
    </location>
</feature>